<sequence length="282" mass="30519">MPFALTVCISQFIFNAFVLLDLNSPFANAQLRVVGGNTVTNRSQFAFQVSITYKNQHICGGSIIDSQRILTAAHCSFSETGASLRTTDLNVLVGHLKQNGAAYKYNVFKITAHPNYNWRTLQNDICIMAITRGFQPWNDLVRPIPLTKSLPALHTECIISGWGKSHENSTTGMNALQFAYVEILNCNVGMEYVAIRYGMLCAGSVNGDADSCNGDSGGPLVCNGQLVGVVSWGLGCGRRGLTGVYTDVSKYLDWIALTGTAAVRIGSLSLGCVCLMTISWIK</sequence>
<dbReference type="PANTHER" id="PTHR24264:SF65">
    <property type="entry name" value="SRCR DOMAIN-CONTAINING PROTEIN"/>
    <property type="match status" value="1"/>
</dbReference>
<comment type="caution">
    <text evidence="11">The sequence shown here is derived from an EMBL/GenBank/DDBJ whole genome shotgun (WGS) entry which is preliminary data.</text>
</comment>
<dbReference type="Proteomes" id="UP000327044">
    <property type="component" value="Unassembled WGS sequence"/>
</dbReference>
<accession>A0A5N4B2G0</accession>
<dbReference type="Gene3D" id="2.40.10.10">
    <property type="entry name" value="Trypsin-like serine proteases"/>
    <property type="match status" value="1"/>
</dbReference>
<proteinExistence type="inferred from homology"/>
<dbReference type="AlphaFoldDB" id="A0A5N4B2G0"/>
<keyword evidence="3 8" id="KW-0645">Protease</keyword>
<keyword evidence="12" id="KW-1185">Reference proteome</keyword>
<evidence type="ECO:0000256" key="6">
    <source>
        <dbReference type="ARBA" id="ARBA00023157"/>
    </source>
</evidence>
<dbReference type="InterPro" id="IPR043504">
    <property type="entry name" value="Peptidase_S1_PA_chymotrypsin"/>
</dbReference>
<evidence type="ECO:0000256" key="8">
    <source>
        <dbReference type="RuleBase" id="RU363034"/>
    </source>
</evidence>
<keyword evidence="4 8" id="KW-0378">Hydrolase</keyword>
<evidence type="ECO:0000313" key="11">
    <source>
        <dbReference type="EMBL" id="KAB0803787.1"/>
    </source>
</evidence>
<dbReference type="PROSITE" id="PS50240">
    <property type="entry name" value="TRYPSIN_DOM"/>
    <property type="match status" value="1"/>
</dbReference>
<dbReference type="InterPro" id="IPR018114">
    <property type="entry name" value="TRYPSIN_HIS"/>
</dbReference>
<evidence type="ECO:0000313" key="12">
    <source>
        <dbReference type="Proteomes" id="UP000327044"/>
    </source>
</evidence>
<dbReference type="FunFam" id="2.40.10.10:FF:000068">
    <property type="entry name" value="transmembrane protease serine 2"/>
    <property type="match status" value="1"/>
</dbReference>
<dbReference type="Pfam" id="PF00089">
    <property type="entry name" value="Trypsin"/>
    <property type="match status" value="1"/>
</dbReference>
<dbReference type="GO" id="GO:0004252">
    <property type="term" value="F:serine-type endopeptidase activity"/>
    <property type="evidence" value="ECO:0007669"/>
    <property type="project" value="InterPro"/>
</dbReference>
<keyword evidence="2" id="KW-0964">Secreted</keyword>
<dbReference type="CDD" id="cd00190">
    <property type="entry name" value="Tryp_SPc"/>
    <property type="match status" value="1"/>
</dbReference>
<comment type="similarity">
    <text evidence="7">Belongs to the peptidase S1 family. CLIP subfamily.</text>
</comment>
<evidence type="ECO:0000256" key="9">
    <source>
        <dbReference type="SAM" id="SignalP"/>
    </source>
</evidence>
<dbReference type="PROSITE" id="PS00135">
    <property type="entry name" value="TRYPSIN_SER"/>
    <property type="match status" value="1"/>
</dbReference>
<dbReference type="InterPro" id="IPR001314">
    <property type="entry name" value="Peptidase_S1A"/>
</dbReference>
<gene>
    <name evidence="11" type="ORF">PPYR_00757</name>
</gene>
<dbReference type="GO" id="GO:0005615">
    <property type="term" value="C:extracellular space"/>
    <property type="evidence" value="ECO:0007669"/>
    <property type="project" value="TreeGrafter"/>
</dbReference>
<feature type="signal peptide" evidence="9">
    <location>
        <begin position="1"/>
        <end position="29"/>
    </location>
</feature>
<evidence type="ECO:0000259" key="10">
    <source>
        <dbReference type="PROSITE" id="PS50240"/>
    </source>
</evidence>
<name>A0A5N4B2G0_PHOPY</name>
<feature type="chain" id="PRO_5024370508" description="Peptidase S1 domain-containing protein" evidence="9">
    <location>
        <begin position="30"/>
        <end position="282"/>
    </location>
</feature>
<dbReference type="InterPro" id="IPR050127">
    <property type="entry name" value="Serine_Proteases_S1"/>
</dbReference>
<feature type="domain" description="Peptidase S1" evidence="10">
    <location>
        <begin position="33"/>
        <end position="260"/>
    </location>
</feature>
<dbReference type="GO" id="GO:0006508">
    <property type="term" value="P:proteolysis"/>
    <property type="evidence" value="ECO:0007669"/>
    <property type="project" value="UniProtKB-KW"/>
</dbReference>
<keyword evidence="9" id="KW-0732">Signal</keyword>
<dbReference type="PRINTS" id="PR00722">
    <property type="entry name" value="CHYMOTRYPSIN"/>
</dbReference>
<evidence type="ECO:0000256" key="3">
    <source>
        <dbReference type="ARBA" id="ARBA00022670"/>
    </source>
</evidence>
<protein>
    <recommendedName>
        <fullName evidence="10">Peptidase S1 domain-containing protein</fullName>
    </recommendedName>
</protein>
<comment type="subcellular location">
    <subcellularLocation>
        <location evidence="1">Secreted</location>
    </subcellularLocation>
</comment>
<dbReference type="InterPro" id="IPR009003">
    <property type="entry name" value="Peptidase_S1_PA"/>
</dbReference>
<evidence type="ECO:0000256" key="7">
    <source>
        <dbReference type="ARBA" id="ARBA00024195"/>
    </source>
</evidence>
<evidence type="ECO:0000256" key="5">
    <source>
        <dbReference type="ARBA" id="ARBA00022825"/>
    </source>
</evidence>
<dbReference type="SUPFAM" id="SSF50494">
    <property type="entry name" value="Trypsin-like serine proteases"/>
    <property type="match status" value="1"/>
</dbReference>
<dbReference type="FunFam" id="2.40.10.10:FF:000002">
    <property type="entry name" value="Transmembrane protease serine"/>
    <property type="match status" value="1"/>
</dbReference>
<dbReference type="PANTHER" id="PTHR24264">
    <property type="entry name" value="TRYPSIN-RELATED"/>
    <property type="match status" value="1"/>
</dbReference>
<evidence type="ECO:0000256" key="1">
    <source>
        <dbReference type="ARBA" id="ARBA00004613"/>
    </source>
</evidence>
<evidence type="ECO:0000256" key="4">
    <source>
        <dbReference type="ARBA" id="ARBA00022801"/>
    </source>
</evidence>
<organism evidence="11 12">
    <name type="scientific">Photinus pyralis</name>
    <name type="common">Common eastern firefly</name>
    <name type="synonym">Lampyris pyralis</name>
    <dbReference type="NCBI Taxonomy" id="7054"/>
    <lineage>
        <taxon>Eukaryota</taxon>
        <taxon>Metazoa</taxon>
        <taxon>Ecdysozoa</taxon>
        <taxon>Arthropoda</taxon>
        <taxon>Hexapoda</taxon>
        <taxon>Insecta</taxon>
        <taxon>Pterygota</taxon>
        <taxon>Neoptera</taxon>
        <taxon>Endopterygota</taxon>
        <taxon>Coleoptera</taxon>
        <taxon>Polyphaga</taxon>
        <taxon>Elateriformia</taxon>
        <taxon>Elateroidea</taxon>
        <taxon>Lampyridae</taxon>
        <taxon>Lampyrinae</taxon>
        <taxon>Photinus</taxon>
    </lineage>
</organism>
<dbReference type="InParanoid" id="A0A5N4B2G0"/>
<keyword evidence="6" id="KW-1015">Disulfide bond</keyword>
<dbReference type="InterPro" id="IPR001254">
    <property type="entry name" value="Trypsin_dom"/>
</dbReference>
<dbReference type="InterPro" id="IPR033116">
    <property type="entry name" value="TRYPSIN_SER"/>
</dbReference>
<reference evidence="11 12" key="1">
    <citation type="journal article" date="2018" name="Elife">
        <title>Firefly genomes illuminate parallel origins of bioluminescence in beetles.</title>
        <authorList>
            <person name="Fallon T.R."/>
            <person name="Lower S.E."/>
            <person name="Chang C.H."/>
            <person name="Bessho-Uehara M."/>
            <person name="Martin G.J."/>
            <person name="Bewick A.J."/>
            <person name="Behringer M."/>
            <person name="Debat H.J."/>
            <person name="Wong I."/>
            <person name="Day J.C."/>
            <person name="Suvorov A."/>
            <person name="Silva C.J."/>
            <person name="Stanger-Hall K.F."/>
            <person name="Hall D.W."/>
            <person name="Schmitz R.J."/>
            <person name="Nelson D.R."/>
            <person name="Lewis S.M."/>
            <person name="Shigenobu S."/>
            <person name="Bybee S.M."/>
            <person name="Larracuente A.M."/>
            <person name="Oba Y."/>
            <person name="Weng J.K."/>
        </authorList>
    </citation>
    <scope>NUCLEOTIDE SEQUENCE [LARGE SCALE GENOMIC DNA]</scope>
    <source>
        <strain evidence="11">1611_PpyrPB1</strain>
        <tissue evidence="11">Whole body</tissue>
    </source>
</reference>
<keyword evidence="5 8" id="KW-0720">Serine protease</keyword>
<evidence type="ECO:0000256" key="2">
    <source>
        <dbReference type="ARBA" id="ARBA00022525"/>
    </source>
</evidence>
<dbReference type="PROSITE" id="PS00134">
    <property type="entry name" value="TRYPSIN_HIS"/>
    <property type="match status" value="1"/>
</dbReference>
<dbReference type="OrthoDB" id="10059102at2759"/>
<dbReference type="SMART" id="SM00020">
    <property type="entry name" value="Tryp_SPc"/>
    <property type="match status" value="1"/>
</dbReference>
<dbReference type="EMBL" id="VVIM01000001">
    <property type="protein sequence ID" value="KAB0803787.1"/>
    <property type="molecule type" value="Genomic_DNA"/>
</dbReference>